<protein>
    <recommendedName>
        <fullName evidence="6">60S ribosomal protein L39</fullName>
    </recommendedName>
</protein>
<dbReference type="OrthoDB" id="274627at2759"/>
<evidence type="ECO:0000256" key="2">
    <source>
        <dbReference type="ARBA" id="ARBA00022980"/>
    </source>
</evidence>
<proteinExistence type="inferred from homology"/>
<evidence type="ECO:0000313" key="4">
    <source>
        <dbReference type="EMBL" id="RLN11213.1"/>
    </source>
</evidence>
<dbReference type="PANTHER" id="PTHR19970:SF0">
    <property type="entry name" value="LARGE RIBOSOMAL SUBUNIT PROTEIN EL39"/>
    <property type="match status" value="1"/>
</dbReference>
<dbReference type="Gene3D" id="1.10.1620.10">
    <property type="entry name" value="Ribosomal protein L39e"/>
    <property type="match status" value="1"/>
</dbReference>
<dbReference type="PANTHER" id="PTHR19970">
    <property type="entry name" value="RIBOSOMAL PROTEIN L39E"/>
    <property type="match status" value="1"/>
</dbReference>
<dbReference type="EMBL" id="PQIB02000006">
    <property type="protein sequence ID" value="RLN11213.1"/>
    <property type="molecule type" value="Genomic_DNA"/>
</dbReference>
<evidence type="ECO:0000313" key="5">
    <source>
        <dbReference type="Proteomes" id="UP000275267"/>
    </source>
</evidence>
<dbReference type="SUPFAM" id="SSF48662">
    <property type="entry name" value="Ribosomal protein L39e"/>
    <property type="match status" value="1"/>
</dbReference>
<dbReference type="GO" id="GO:0022625">
    <property type="term" value="C:cytosolic large ribosomal subunit"/>
    <property type="evidence" value="ECO:0007669"/>
    <property type="project" value="TreeGrafter"/>
</dbReference>
<evidence type="ECO:0000256" key="1">
    <source>
        <dbReference type="ARBA" id="ARBA00009339"/>
    </source>
</evidence>
<accession>A0A3L6RW96</accession>
<reference evidence="5" key="1">
    <citation type="journal article" date="2019" name="Nat. Commun.">
        <title>The genome of broomcorn millet.</title>
        <authorList>
            <person name="Zou C."/>
            <person name="Miki D."/>
            <person name="Li D."/>
            <person name="Tang Q."/>
            <person name="Xiao L."/>
            <person name="Rajput S."/>
            <person name="Deng P."/>
            <person name="Jia W."/>
            <person name="Huang R."/>
            <person name="Zhang M."/>
            <person name="Sun Y."/>
            <person name="Hu J."/>
            <person name="Fu X."/>
            <person name="Schnable P.S."/>
            <person name="Li F."/>
            <person name="Zhang H."/>
            <person name="Feng B."/>
            <person name="Zhu X."/>
            <person name="Liu R."/>
            <person name="Schnable J.C."/>
            <person name="Zhu J.-K."/>
            <person name="Zhang H."/>
        </authorList>
    </citation>
    <scope>NUCLEOTIDE SEQUENCE [LARGE SCALE GENOMIC DNA]</scope>
</reference>
<gene>
    <name evidence="4" type="ORF">C2845_PM09G12990</name>
</gene>
<keyword evidence="3" id="KW-0687">Ribonucleoprotein</keyword>
<comment type="caution">
    <text evidence="4">The sequence shown here is derived from an EMBL/GenBank/DDBJ whole genome shotgun (WGS) entry which is preliminary data.</text>
</comment>
<dbReference type="FunFam" id="1.10.1620.10:FF:000001">
    <property type="entry name" value="60S ribosomal protein-like L39"/>
    <property type="match status" value="1"/>
</dbReference>
<dbReference type="InterPro" id="IPR000077">
    <property type="entry name" value="Ribosomal_eL39"/>
</dbReference>
<dbReference type="GO" id="GO:0003735">
    <property type="term" value="F:structural constituent of ribosome"/>
    <property type="evidence" value="ECO:0007669"/>
    <property type="project" value="InterPro"/>
</dbReference>
<keyword evidence="5" id="KW-1185">Reference proteome</keyword>
<dbReference type="Proteomes" id="UP000275267">
    <property type="component" value="Unassembled WGS sequence"/>
</dbReference>
<organism evidence="4 5">
    <name type="scientific">Panicum miliaceum</name>
    <name type="common">Proso millet</name>
    <name type="synonym">Broomcorn millet</name>
    <dbReference type="NCBI Taxonomy" id="4540"/>
    <lineage>
        <taxon>Eukaryota</taxon>
        <taxon>Viridiplantae</taxon>
        <taxon>Streptophyta</taxon>
        <taxon>Embryophyta</taxon>
        <taxon>Tracheophyta</taxon>
        <taxon>Spermatophyta</taxon>
        <taxon>Magnoliopsida</taxon>
        <taxon>Liliopsida</taxon>
        <taxon>Poales</taxon>
        <taxon>Poaceae</taxon>
        <taxon>PACMAD clade</taxon>
        <taxon>Panicoideae</taxon>
        <taxon>Panicodae</taxon>
        <taxon>Paniceae</taxon>
        <taxon>Panicinae</taxon>
        <taxon>Panicum</taxon>
        <taxon>Panicum sect. Panicum</taxon>
    </lineage>
</organism>
<sequence>MSPKRSQQERGHAGGEVSEPCAACGGIASKKCSRCKRVRSSPLGVAMDGHPWRLQTPVAAGPGRPSHKTFRINKKLANKMRQNRPIPYWIRMRTDNTIRYNAKHRHWCRTKLGF</sequence>
<dbReference type="Pfam" id="PF00832">
    <property type="entry name" value="Ribosomal_L39"/>
    <property type="match status" value="1"/>
</dbReference>
<evidence type="ECO:0008006" key="6">
    <source>
        <dbReference type="Google" id="ProtNLM"/>
    </source>
</evidence>
<dbReference type="GO" id="GO:0006412">
    <property type="term" value="P:translation"/>
    <property type="evidence" value="ECO:0007669"/>
    <property type="project" value="InterPro"/>
</dbReference>
<dbReference type="AlphaFoldDB" id="A0A3L6RW96"/>
<dbReference type="InterPro" id="IPR023626">
    <property type="entry name" value="Ribosomal_eL39_dom_sf"/>
</dbReference>
<comment type="similarity">
    <text evidence="1">Belongs to the eukaryotic ribosomal protein eL39 family.</text>
</comment>
<name>A0A3L6RW96_PANMI</name>
<keyword evidence="2" id="KW-0689">Ribosomal protein</keyword>
<evidence type="ECO:0000256" key="3">
    <source>
        <dbReference type="ARBA" id="ARBA00023274"/>
    </source>
</evidence>
<dbReference type="STRING" id="4540.A0A3L6RW96"/>